<reference evidence="2 3" key="1">
    <citation type="submission" date="2018-06" db="EMBL/GenBank/DDBJ databases">
        <title>Lujinxingia sediminis gen. nov. sp. nov., a new facultative anaerobic member of the class Deltaproteobacteria, and proposal of Lujinxingaceae fam. nov.</title>
        <authorList>
            <person name="Guo L.-Y."/>
            <person name="Li C.-M."/>
            <person name="Wang S."/>
            <person name="Du Z.-J."/>
        </authorList>
    </citation>
    <scope>NUCLEOTIDE SEQUENCE [LARGE SCALE GENOMIC DNA]</scope>
    <source>
        <strain evidence="2 3">FA350</strain>
    </source>
</reference>
<evidence type="ECO:0000313" key="2">
    <source>
        <dbReference type="EMBL" id="AWV90989.1"/>
    </source>
</evidence>
<evidence type="ECO:0000256" key="1">
    <source>
        <dbReference type="ARBA" id="ARBA00022553"/>
    </source>
</evidence>
<dbReference type="Pfam" id="PF00072">
    <property type="entry name" value="Response_reg"/>
    <property type="match status" value="1"/>
</dbReference>
<sequence length="125" mass="13155">MKPLILIIDDSELILQMLTMICEQAGYRVASCPDMAAVAPAIRAEAPALILSDLNLPDLGGRDPVSVLREDPALAHTPIVLISGMDPEELRQKARALGADGSLSKEAGMPGMMSGLPPLIASLIK</sequence>
<name>A0A2Z4FPS0_9DELT</name>
<dbReference type="RefSeq" id="WP_111336833.1">
    <property type="nucleotide sequence ID" value="NZ_CP030032.1"/>
</dbReference>
<keyword evidence="1" id="KW-0597">Phosphoprotein</keyword>
<dbReference type="EMBL" id="CP030032">
    <property type="protein sequence ID" value="AWV90989.1"/>
    <property type="molecule type" value="Genomic_DNA"/>
</dbReference>
<dbReference type="InterPro" id="IPR001789">
    <property type="entry name" value="Sig_transdc_resp-reg_receiver"/>
</dbReference>
<keyword evidence="3" id="KW-1185">Reference proteome</keyword>
<accession>A0A2Z4FPS0</accession>
<dbReference type="SMART" id="SM00448">
    <property type="entry name" value="REC"/>
    <property type="match status" value="1"/>
</dbReference>
<gene>
    <name evidence="2" type="ORF">DN745_17315</name>
</gene>
<protein>
    <submittedName>
        <fullName evidence="2">Uncharacterized protein</fullName>
    </submittedName>
</protein>
<organism evidence="2 3">
    <name type="scientific">Bradymonas sediminis</name>
    <dbReference type="NCBI Taxonomy" id="1548548"/>
    <lineage>
        <taxon>Bacteria</taxon>
        <taxon>Deltaproteobacteria</taxon>
        <taxon>Bradymonadales</taxon>
        <taxon>Bradymonadaceae</taxon>
        <taxon>Bradymonas</taxon>
    </lineage>
</organism>
<dbReference type="Gene3D" id="3.40.50.2300">
    <property type="match status" value="1"/>
</dbReference>
<dbReference type="GO" id="GO:0000160">
    <property type="term" value="P:phosphorelay signal transduction system"/>
    <property type="evidence" value="ECO:0007669"/>
    <property type="project" value="InterPro"/>
</dbReference>
<dbReference type="Proteomes" id="UP000249799">
    <property type="component" value="Chromosome"/>
</dbReference>
<proteinExistence type="predicted"/>
<dbReference type="SUPFAM" id="SSF52172">
    <property type="entry name" value="CheY-like"/>
    <property type="match status" value="1"/>
</dbReference>
<evidence type="ECO:0000313" key="3">
    <source>
        <dbReference type="Proteomes" id="UP000249799"/>
    </source>
</evidence>
<dbReference type="PROSITE" id="PS50110">
    <property type="entry name" value="RESPONSE_REGULATORY"/>
    <property type="match status" value="1"/>
</dbReference>
<dbReference type="AlphaFoldDB" id="A0A2Z4FPS0"/>
<dbReference type="InterPro" id="IPR011006">
    <property type="entry name" value="CheY-like_superfamily"/>
</dbReference>
<dbReference type="PANTHER" id="PTHR44591:SF23">
    <property type="entry name" value="CHEY SUBFAMILY"/>
    <property type="match status" value="1"/>
</dbReference>
<dbReference type="KEGG" id="bsed:DN745_17315"/>
<dbReference type="OrthoDB" id="9790367at2"/>
<dbReference type="InterPro" id="IPR050595">
    <property type="entry name" value="Bact_response_regulator"/>
</dbReference>
<dbReference type="PANTHER" id="PTHR44591">
    <property type="entry name" value="STRESS RESPONSE REGULATOR PROTEIN 1"/>
    <property type="match status" value="1"/>
</dbReference>